<evidence type="ECO:0000256" key="10">
    <source>
        <dbReference type="ARBA" id="ARBA00022840"/>
    </source>
</evidence>
<reference evidence="15" key="1">
    <citation type="journal article" date="2014" name="Front. Microbiol.">
        <title>High frequency of phylogenetically diverse reductive dehalogenase-homologous genes in deep subseafloor sedimentary metagenomes.</title>
        <authorList>
            <person name="Kawai M."/>
            <person name="Futagami T."/>
            <person name="Toyoda A."/>
            <person name="Takaki Y."/>
            <person name="Nishi S."/>
            <person name="Hori S."/>
            <person name="Arai W."/>
            <person name="Tsubouchi T."/>
            <person name="Morono Y."/>
            <person name="Uchiyama I."/>
            <person name="Ito T."/>
            <person name="Fujiyama A."/>
            <person name="Inagaki F."/>
            <person name="Takami H."/>
        </authorList>
    </citation>
    <scope>NUCLEOTIDE SEQUENCE</scope>
    <source>
        <strain evidence="15">Expedition CK06-06</strain>
    </source>
</reference>
<evidence type="ECO:0000256" key="11">
    <source>
        <dbReference type="ARBA" id="ARBA00022842"/>
    </source>
</evidence>
<dbReference type="GO" id="GO:0016208">
    <property type="term" value="F:AMP binding"/>
    <property type="evidence" value="ECO:0007669"/>
    <property type="project" value="TreeGrafter"/>
</dbReference>
<dbReference type="GO" id="GO:0061621">
    <property type="term" value="P:canonical glycolysis"/>
    <property type="evidence" value="ECO:0007669"/>
    <property type="project" value="TreeGrafter"/>
</dbReference>
<keyword evidence="5" id="KW-0963">Cytoplasm</keyword>
<evidence type="ECO:0000313" key="15">
    <source>
        <dbReference type="EMBL" id="GAG49306.1"/>
    </source>
</evidence>
<dbReference type="EMBL" id="BARS01051852">
    <property type="protein sequence ID" value="GAG49306.1"/>
    <property type="molecule type" value="Genomic_DNA"/>
</dbReference>
<evidence type="ECO:0000256" key="1">
    <source>
        <dbReference type="ARBA" id="ARBA00001946"/>
    </source>
</evidence>
<accession>X0ZM46</accession>
<dbReference type="Gene3D" id="3.40.50.450">
    <property type="match status" value="1"/>
</dbReference>
<evidence type="ECO:0000259" key="14">
    <source>
        <dbReference type="Pfam" id="PF00365"/>
    </source>
</evidence>
<dbReference type="GO" id="GO:0030388">
    <property type="term" value="P:fructose 1,6-bisphosphate metabolic process"/>
    <property type="evidence" value="ECO:0007669"/>
    <property type="project" value="TreeGrafter"/>
</dbReference>
<feature type="domain" description="Phosphofructokinase" evidence="14">
    <location>
        <begin position="3"/>
        <end position="151"/>
    </location>
</feature>
<keyword evidence="6" id="KW-0808">Transferase</keyword>
<evidence type="ECO:0000256" key="2">
    <source>
        <dbReference type="ARBA" id="ARBA00004496"/>
    </source>
</evidence>
<evidence type="ECO:0000256" key="9">
    <source>
        <dbReference type="ARBA" id="ARBA00022777"/>
    </source>
</evidence>
<dbReference type="GO" id="GO:0003872">
    <property type="term" value="F:6-phosphofructokinase activity"/>
    <property type="evidence" value="ECO:0007669"/>
    <property type="project" value="UniProtKB-EC"/>
</dbReference>
<gene>
    <name evidence="15" type="ORF">S01H1_77173</name>
</gene>
<dbReference type="Gene3D" id="3.40.50.460">
    <property type="entry name" value="Phosphofructokinase domain"/>
    <property type="match status" value="1"/>
</dbReference>
<dbReference type="InterPro" id="IPR022953">
    <property type="entry name" value="ATP_PFK"/>
</dbReference>
<sequence>MKRIGVLTSGGDNPGLNPCIRAVVRMGLYLGVEVMGIRRGYAGLIDGEIDEMDARSVGGIIGHGGTILATARCPEFYEPKGQRDALRSLNRFGIEGLVVIGGNGSLSGALALWQYGVPTVGIPSTIDNDVGGTDISIGVDTALNTILDAVD</sequence>
<evidence type="ECO:0000256" key="7">
    <source>
        <dbReference type="ARBA" id="ARBA00022723"/>
    </source>
</evidence>
<feature type="non-terminal residue" evidence="15">
    <location>
        <position position="151"/>
    </location>
</feature>
<evidence type="ECO:0000256" key="12">
    <source>
        <dbReference type="ARBA" id="ARBA00023152"/>
    </source>
</evidence>
<keyword evidence="8" id="KW-0547">Nucleotide-binding</keyword>
<keyword evidence="7" id="KW-0479">Metal-binding</keyword>
<dbReference type="PANTHER" id="PTHR13697">
    <property type="entry name" value="PHOSPHOFRUCTOKINASE"/>
    <property type="match status" value="1"/>
</dbReference>
<dbReference type="InterPro" id="IPR035966">
    <property type="entry name" value="PKF_sf"/>
</dbReference>
<proteinExistence type="predicted"/>
<dbReference type="SUPFAM" id="SSF53784">
    <property type="entry name" value="Phosphofructokinase"/>
    <property type="match status" value="1"/>
</dbReference>
<evidence type="ECO:0000256" key="13">
    <source>
        <dbReference type="ARBA" id="ARBA00048070"/>
    </source>
</evidence>
<dbReference type="InterPro" id="IPR000023">
    <property type="entry name" value="Phosphofructokinase_dom"/>
</dbReference>
<comment type="catalytic activity">
    <reaction evidence="13">
        <text>beta-D-fructose 6-phosphate + ATP = beta-D-fructose 1,6-bisphosphate + ADP + H(+)</text>
        <dbReference type="Rhea" id="RHEA:16109"/>
        <dbReference type="ChEBI" id="CHEBI:15378"/>
        <dbReference type="ChEBI" id="CHEBI:30616"/>
        <dbReference type="ChEBI" id="CHEBI:32966"/>
        <dbReference type="ChEBI" id="CHEBI:57634"/>
        <dbReference type="ChEBI" id="CHEBI:456216"/>
        <dbReference type="EC" id="2.7.1.11"/>
    </reaction>
</comment>
<organism evidence="15">
    <name type="scientific">marine sediment metagenome</name>
    <dbReference type="NCBI Taxonomy" id="412755"/>
    <lineage>
        <taxon>unclassified sequences</taxon>
        <taxon>metagenomes</taxon>
        <taxon>ecological metagenomes</taxon>
    </lineage>
</organism>
<dbReference type="PRINTS" id="PR00476">
    <property type="entry name" value="PHFRCTKINASE"/>
</dbReference>
<comment type="cofactor">
    <cofactor evidence="1">
        <name>Mg(2+)</name>
        <dbReference type="ChEBI" id="CHEBI:18420"/>
    </cofactor>
</comment>
<dbReference type="EC" id="2.7.1.11" evidence="4"/>
<dbReference type="PANTHER" id="PTHR13697:SF4">
    <property type="entry name" value="ATP-DEPENDENT 6-PHOSPHOFRUCTOKINASE"/>
    <property type="match status" value="1"/>
</dbReference>
<dbReference type="UniPathway" id="UPA00109">
    <property type="reaction ID" value="UER00182"/>
</dbReference>
<keyword evidence="11" id="KW-0460">Magnesium</keyword>
<evidence type="ECO:0000256" key="3">
    <source>
        <dbReference type="ARBA" id="ARBA00004679"/>
    </source>
</evidence>
<evidence type="ECO:0000256" key="5">
    <source>
        <dbReference type="ARBA" id="ARBA00022490"/>
    </source>
</evidence>
<keyword evidence="10" id="KW-0067">ATP-binding</keyword>
<comment type="subcellular location">
    <subcellularLocation>
        <location evidence="2">Cytoplasm</location>
    </subcellularLocation>
</comment>
<dbReference type="Pfam" id="PF00365">
    <property type="entry name" value="PFK"/>
    <property type="match status" value="1"/>
</dbReference>
<evidence type="ECO:0000256" key="8">
    <source>
        <dbReference type="ARBA" id="ARBA00022741"/>
    </source>
</evidence>
<dbReference type="GO" id="GO:0046872">
    <property type="term" value="F:metal ion binding"/>
    <property type="evidence" value="ECO:0007669"/>
    <property type="project" value="UniProtKB-KW"/>
</dbReference>
<dbReference type="GO" id="GO:0048029">
    <property type="term" value="F:monosaccharide binding"/>
    <property type="evidence" value="ECO:0007669"/>
    <property type="project" value="TreeGrafter"/>
</dbReference>
<dbReference type="GO" id="GO:0070095">
    <property type="term" value="F:fructose-6-phosphate binding"/>
    <property type="evidence" value="ECO:0007669"/>
    <property type="project" value="TreeGrafter"/>
</dbReference>
<evidence type="ECO:0000256" key="4">
    <source>
        <dbReference type="ARBA" id="ARBA00012055"/>
    </source>
</evidence>
<keyword evidence="9" id="KW-0418">Kinase</keyword>
<keyword evidence="12" id="KW-0324">Glycolysis</keyword>
<dbReference type="GO" id="GO:0006002">
    <property type="term" value="P:fructose 6-phosphate metabolic process"/>
    <property type="evidence" value="ECO:0007669"/>
    <property type="project" value="InterPro"/>
</dbReference>
<evidence type="ECO:0000256" key="6">
    <source>
        <dbReference type="ARBA" id="ARBA00022679"/>
    </source>
</evidence>
<protein>
    <recommendedName>
        <fullName evidence="4">6-phosphofructokinase</fullName>
        <ecNumber evidence="4">2.7.1.11</ecNumber>
    </recommendedName>
</protein>
<comment type="caution">
    <text evidence="15">The sequence shown here is derived from an EMBL/GenBank/DDBJ whole genome shotgun (WGS) entry which is preliminary data.</text>
</comment>
<dbReference type="AlphaFoldDB" id="X0ZM46"/>
<dbReference type="GO" id="GO:0005524">
    <property type="term" value="F:ATP binding"/>
    <property type="evidence" value="ECO:0007669"/>
    <property type="project" value="UniProtKB-KW"/>
</dbReference>
<comment type="pathway">
    <text evidence="3">Carbohydrate degradation; glycolysis; D-glyceraldehyde 3-phosphate and glycerone phosphate from D-glucose: step 3/4.</text>
</comment>
<dbReference type="GO" id="GO:0005945">
    <property type="term" value="C:6-phosphofructokinase complex"/>
    <property type="evidence" value="ECO:0007669"/>
    <property type="project" value="TreeGrafter"/>
</dbReference>
<dbReference type="GO" id="GO:0042802">
    <property type="term" value="F:identical protein binding"/>
    <property type="evidence" value="ECO:0007669"/>
    <property type="project" value="TreeGrafter"/>
</dbReference>
<name>X0ZM46_9ZZZZ</name>